<reference evidence="2 3" key="1">
    <citation type="submission" date="2018-11" db="EMBL/GenBank/DDBJ databases">
        <title>Draft genome sequence of Gordonia sp. RS15-1S isolated from rice stems.</title>
        <authorList>
            <person name="Muangham S."/>
        </authorList>
    </citation>
    <scope>NUCLEOTIDE SEQUENCE [LARGE SCALE GENOMIC DNA]</scope>
    <source>
        <strain evidence="2 3">RS15-1S</strain>
    </source>
</reference>
<keyword evidence="1" id="KW-0812">Transmembrane</keyword>
<dbReference type="InterPro" id="IPR010721">
    <property type="entry name" value="UstE-like"/>
</dbReference>
<keyword evidence="1" id="KW-0472">Membrane</keyword>
<feature type="transmembrane region" description="Helical" evidence="1">
    <location>
        <begin position="65"/>
        <end position="83"/>
    </location>
</feature>
<sequence length="285" mass="30691">MTGWTGFLVLTLSSLILLVVMQAITFAIGYRIGRFNVVDVTWGLGFVAVAWLSLILGGGDTTRRWLLALGVSVWGLRLAWHMVGKSKGKGEDPRYTEMLERSGGNGFAVVARKIFATQGAAQWFVSLPIQVSAVAGPTPGLAWIIGGLGIALFTLGLCFEAIGDAQLRAFKADPANKGAIMDRGLWAWTRHPNYFGDASVWWGIWLLAATSGAMATGPTLVPCPGVLTVLSPVVMTYFLVFATGARLLEKSMSTRPGYPEYQQRTSYFFPLPPSSAPTADSRVTP</sequence>
<comment type="caution">
    <text evidence="2">The sequence shown here is derived from an EMBL/GenBank/DDBJ whole genome shotgun (WGS) entry which is preliminary data.</text>
</comment>
<proteinExistence type="predicted"/>
<name>A0A3N4GC01_9ACTN</name>
<dbReference type="Proteomes" id="UP000267536">
    <property type="component" value="Unassembled WGS sequence"/>
</dbReference>
<feature type="transmembrane region" description="Helical" evidence="1">
    <location>
        <begin position="141"/>
        <end position="162"/>
    </location>
</feature>
<gene>
    <name evidence="2" type="ORF">EF294_13155</name>
</gene>
<dbReference type="PANTHER" id="PTHR32251:SF17">
    <property type="entry name" value="STEROID 5-ALPHA REDUCTASE C-TERMINAL DOMAIN-CONTAINING PROTEIN"/>
    <property type="match status" value="1"/>
</dbReference>
<feature type="transmembrane region" description="Helical" evidence="1">
    <location>
        <begin position="227"/>
        <end position="248"/>
    </location>
</feature>
<organism evidence="2 3">
    <name type="scientific">Gordonia oryzae</name>
    <dbReference type="NCBI Taxonomy" id="2487349"/>
    <lineage>
        <taxon>Bacteria</taxon>
        <taxon>Bacillati</taxon>
        <taxon>Actinomycetota</taxon>
        <taxon>Actinomycetes</taxon>
        <taxon>Mycobacteriales</taxon>
        <taxon>Gordoniaceae</taxon>
        <taxon>Gordonia</taxon>
    </lineage>
</organism>
<evidence type="ECO:0000313" key="3">
    <source>
        <dbReference type="Proteomes" id="UP000267536"/>
    </source>
</evidence>
<dbReference type="RefSeq" id="WP_123930591.1">
    <property type="nucleotide sequence ID" value="NZ_JBPSDP010000008.1"/>
</dbReference>
<dbReference type="Pfam" id="PF06966">
    <property type="entry name" value="DUF1295"/>
    <property type="match status" value="1"/>
</dbReference>
<dbReference type="PROSITE" id="PS50244">
    <property type="entry name" value="S5A_REDUCTASE"/>
    <property type="match status" value="1"/>
</dbReference>
<dbReference type="Gene3D" id="1.20.120.1630">
    <property type="match status" value="1"/>
</dbReference>
<feature type="transmembrane region" description="Helical" evidence="1">
    <location>
        <begin position="7"/>
        <end position="28"/>
    </location>
</feature>
<dbReference type="AlphaFoldDB" id="A0A3N4GC01"/>
<evidence type="ECO:0000256" key="1">
    <source>
        <dbReference type="SAM" id="Phobius"/>
    </source>
</evidence>
<protein>
    <submittedName>
        <fullName evidence="2">DUF1295 domain-containing protein</fullName>
    </submittedName>
</protein>
<feature type="transmembrane region" description="Helical" evidence="1">
    <location>
        <begin position="200"/>
        <end position="221"/>
    </location>
</feature>
<feature type="transmembrane region" description="Helical" evidence="1">
    <location>
        <begin position="40"/>
        <end position="58"/>
    </location>
</feature>
<evidence type="ECO:0000313" key="2">
    <source>
        <dbReference type="EMBL" id="RPA59438.1"/>
    </source>
</evidence>
<dbReference type="OrthoDB" id="9779233at2"/>
<keyword evidence="1" id="KW-1133">Transmembrane helix</keyword>
<dbReference type="EMBL" id="RKMH01000009">
    <property type="protein sequence ID" value="RPA59438.1"/>
    <property type="molecule type" value="Genomic_DNA"/>
</dbReference>
<keyword evidence="3" id="KW-1185">Reference proteome</keyword>
<accession>A0A3N4GC01</accession>
<dbReference type="PANTHER" id="PTHR32251">
    <property type="entry name" value="3-OXO-5-ALPHA-STEROID 4-DEHYDROGENASE"/>
    <property type="match status" value="1"/>
</dbReference>
<dbReference type="GO" id="GO:0016020">
    <property type="term" value="C:membrane"/>
    <property type="evidence" value="ECO:0007669"/>
    <property type="project" value="TreeGrafter"/>
</dbReference>